<evidence type="ECO:0000313" key="9">
    <source>
        <dbReference type="EMBL" id="VDN58903.1"/>
    </source>
</evidence>
<dbReference type="Proteomes" id="UP000274756">
    <property type="component" value="Unassembled WGS sequence"/>
</dbReference>
<dbReference type="SMART" id="SM00934">
    <property type="entry name" value="OMPdecase"/>
    <property type="match status" value="1"/>
</dbReference>
<dbReference type="Gene3D" id="3.40.50.2020">
    <property type="match status" value="1"/>
</dbReference>
<dbReference type="EC" id="2.4.2.10" evidence="2"/>
<keyword evidence="7" id="KW-0472">Membrane</keyword>
<comment type="pathway">
    <text evidence="1">Pyrimidine metabolism; UMP biosynthesis via de novo pathway; UMP from orotate: step 1/2.</text>
</comment>
<dbReference type="Gene3D" id="3.20.20.70">
    <property type="entry name" value="Aldolase class I"/>
    <property type="match status" value="1"/>
</dbReference>
<evidence type="ECO:0000313" key="10">
    <source>
        <dbReference type="Proteomes" id="UP000038040"/>
    </source>
</evidence>
<dbReference type="WBParaSite" id="DME_0000507701-mRNA-1">
    <property type="protein sequence ID" value="DME_0000507701-mRNA-1"/>
    <property type="gene ID" value="DME_0000507701"/>
</dbReference>
<dbReference type="InterPro" id="IPR000836">
    <property type="entry name" value="PRTase_dom"/>
</dbReference>
<keyword evidence="5" id="KW-0665">Pyrimidine biosynthesis</keyword>
<proteinExistence type="inferred from homology"/>
<evidence type="ECO:0000256" key="6">
    <source>
        <dbReference type="ARBA" id="ARBA00023239"/>
    </source>
</evidence>
<feature type="domain" description="Orotidine 5'-phosphate decarboxylase" evidence="8">
    <location>
        <begin position="259"/>
        <end position="474"/>
    </location>
</feature>
<keyword evidence="7" id="KW-0812">Transmembrane</keyword>
<evidence type="ECO:0000256" key="4">
    <source>
        <dbReference type="ARBA" id="ARBA00022679"/>
    </source>
</evidence>
<name>A0A158Q4K2_DRAME</name>
<dbReference type="GO" id="GO:0044205">
    <property type="term" value="P:'de novo' UMP biosynthetic process"/>
    <property type="evidence" value="ECO:0007669"/>
    <property type="project" value="UniProtKB-UniPathway"/>
</dbReference>
<dbReference type="InterPro" id="IPR029057">
    <property type="entry name" value="PRTase-like"/>
</dbReference>
<dbReference type="UniPathway" id="UPA00070">
    <property type="reaction ID" value="UER00119"/>
</dbReference>
<keyword evidence="6" id="KW-0456">Lyase</keyword>
<dbReference type="InterPro" id="IPR013785">
    <property type="entry name" value="Aldolase_TIM"/>
</dbReference>
<organism evidence="10 12">
    <name type="scientific">Dracunculus medinensis</name>
    <name type="common">Guinea worm</name>
    <dbReference type="NCBI Taxonomy" id="318479"/>
    <lineage>
        <taxon>Eukaryota</taxon>
        <taxon>Metazoa</taxon>
        <taxon>Ecdysozoa</taxon>
        <taxon>Nematoda</taxon>
        <taxon>Chromadorea</taxon>
        <taxon>Rhabditida</taxon>
        <taxon>Spirurina</taxon>
        <taxon>Dracunculoidea</taxon>
        <taxon>Dracunculidae</taxon>
        <taxon>Dracunculus</taxon>
    </lineage>
</organism>
<feature type="transmembrane region" description="Helical" evidence="7">
    <location>
        <begin position="86"/>
        <end position="105"/>
    </location>
</feature>
<dbReference type="SUPFAM" id="SSF53271">
    <property type="entry name" value="PRTase-like"/>
    <property type="match status" value="1"/>
</dbReference>
<dbReference type="Proteomes" id="UP000038040">
    <property type="component" value="Unplaced"/>
</dbReference>
<reference evidence="12" key="1">
    <citation type="submission" date="2016-04" db="UniProtKB">
        <authorList>
            <consortium name="WormBaseParasite"/>
        </authorList>
    </citation>
    <scope>IDENTIFICATION</scope>
</reference>
<keyword evidence="4" id="KW-0808">Transferase</keyword>
<evidence type="ECO:0000313" key="11">
    <source>
        <dbReference type="Proteomes" id="UP000274756"/>
    </source>
</evidence>
<evidence type="ECO:0000256" key="5">
    <source>
        <dbReference type="ARBA" id="ARBA00022975"/>
    </source>
</evidence>
<dbReference type="InterPro" id="IPR011060">
    <property type="entry name" value="RibuloseP-bd_barrel"/>
</dbReference>
<dbReference type="GO" id="GO:0004588">
    <property type="term" value="F:orotate phosphoribosyltransferase activity"/>
    <property type="evidence" value="ECO:0007669"/>
    <property type="project" value="UniProtKB-EC"/>
</dbReference>
<keyword evidence="3" id="KW-0328">Glycosyltransferase</keyword>
<dbReference type="PANTHER" id="PTHR19278">
    <property type="entry name" value="OROTATE PHOSPHORIBOSYLTRANSFERASE"/>
    <property type="match status" value="1"/>
</dbReference>
<evidence type="ECO:0000256" key="2">
    <source>
        <dbReference type="ARBA" id="ARBA00011971"/>
    </source>
</evidence>
<evidence type="ECO:0000256" key="7">
    <source>
        <dbReference type="SAM" id="Phobius"/>
    </source>
</evidence>
<sequence length="492" mass="55827">MCDAKEWKERRLSDSIRIPMDEELFKFIYDLSSHGVLKFGENELPSGVISPIYLNIRVLSSFPEQLNSVANRLYHEITKSQISFDYIFGVSYGATMISTLVSLMLKKPLFFCNKKIKNRNCKEEIEAPEGCHKILIVEDVVATGQTIIEAAHELISSGNIVEDAFCIVDREQGAFESLRLEKITLHCVTTMIDFARFVVSFNLFTLEQSAKMLLEVHELPKTLPYLIDPEIWSFGKRYDSTRSELNKKLIKTICRKKTSVCLAVDYTNVKDIVKLLDIAAPYICAVKLHADIIEDFDELFVLQIISRALADDYIILEDSKFADIGKIIEMKLLKGSRRISSWANLVTLNPLPGISIIEALQRVIRVSKLEGCLLIIDSDTENALSFSRKSLKVVHQISHENNASVSGFICQERVFDDPSFLYWTSCVSEDKANGGTDQQFRSVEEAIIRDMNDVIIIDRPVMQTGDVLSQLQRYSKLSWAALNSRLGQEIIL</sequence>
<dbReference type="Pfam" id="PF00215">
    <property type="entry name" value="OMPdecase"/>
    <property type="match status" value="1"/>
</dbReference>
<dbReference type="Pfam" id="PF00156">
    <property type="entry name" value="Pribosyltran"/>
    <property type="match status" value="1"/>
</dbReference>
<dbReference type="SUPFAM" id="SSF51366">
    <property type="entry name" value="Ribulose-phoshate binding barrel"/>
    <property type="match status" value="1"/>
</dbReference>
<dbReference type="CDD" id="cd06223">
    <property type="entry name" value="PRTases_typeI"/>
    <property type="match status" value="1"/>
</dbReference>
<protein>
    <recommendedName>
        <fullName evidence="2">orotate phosphoribosyltransferase</fullName>
        <ecNumber evidence="2">2.4.2.10</ecNumber>
    </recommendedName>
</protein>
<accession>A0A158Q4K2</accession>
<dbReference type="GO" id="GO:0006207">
    <property type="term" value="P:'de novo' pyrimidine nucleobase biosynthetic process"/>
    <property type="evidence" value="ECO:0007669"/>
    <property type="project" value="InterPro"/>
</dbReference>
<keyword evidence="11" id="KW-1185">Reference proteome</keyword>
<evidence type="ECO:0000256" key="1">
    <source>
        <dbReference type="ARBA" id="ARBA00004889"/>
    </source>
</evidence>
<dbReference type="HAMAP" id="MF_01208">
    <property type="entry name" value="PyrE"/>
    <property type="match status" value="1"/>
</dbReference>
<keyword evidence="7" id="KW-1133">Transmembrane helix</keyword>
<dbReference type="STRING" id="318479.A0A158Q4K2"/>
<evidence type="ECO:0000313" key="12">
    <source>
        <dbReference type="WBParaSite" id="DME_0000507701-mRNA-1"/>
    </source>
</evidence>
<dbReference type="GO" id="GO:0004590">
    <property type="term" value="F:orotidine-5'-phosphate decarboxylase activity"/>
    <property type="evidence" value="ECO:0007669"/>
    <property type="project" value="InterPro"/>
</dbReference>
<dbReference type="InterPro" id="IPR023031">
    <property type="entry name" value="OPRT"/>
</dbReference>
<dbReference type="PANTHER" id="PTHR19278:SF9">
    <property type="entry name" value="URIDINE 5'-MONOPHOSPHATE SYNTHASE"/>
    <property type="match status" value="1"/>
</dbReference>
<dbReference type="InterPro" id="IPR001754">
    <property type="entry name" value="OMPdeCOase_dom"/>
</dbReference>
<gene>
    <name evidence="9" type="ORF">DME_LOCUS8876</name>
</gene>
<evidence type="ECO:0000256" key="3">
    <source>
        <dbReference type="ARBA" id="ARBA00022676"/>
    </source>
</evidence>
<dbReference type="EMBL" id="UYYG01001173">
    <property type="protein sequence ID" value="VDN58903.1"/>
    <property type="molecule type" value="Genomic_DNA"/>
</dbReference>
<reference evidence="9 11" key="2">
    <citation type="submission" date="2018-11" db="EMBL/GenBank/DDBJ databases">
        <authorList>
            <consortium name="Pathogen Informatics"/>
        </authorList>
    </citation>
    <scope>NUCLEOTIDE SEQUENCE [LARGE SCALE GENOMIC DNA]</scope>
</reference>
<evidence type="ECO:0000259" key="8">
    <source>
        <dbReference type="SMART" id="SM00934"/>
    </source>
</evidence>
<dbReference type="OrthoDB" id="10263753at2759"/>
<dbReference type="AlphaFoldDB" id="A0A158Q4K2"/>